<proteinExistence type="predicted"/>
<reference evidence="1" key="1">
    <citation type="submission" date="2023-07" db="EMBL/GenBank/DDBJ databases">
        <title>Black Yeasts Isolated from many extreme environments.</title>
        <authorList>
            <person name="Coleine C."/>
            <person name="Stajich J.E."/>
            <person name="Selbmann L."/>
        </authorList>
    </citation>
    <scope>NUCLEOTIDE SEQUENCE</scope>
    <source>
        <strain evidence="1">CCFEE 5714</strain>
    </source>
</reference>
<gene>
    <name evidence="1" type="ORF">LTR37_010815</name>
</gene>
<comment type="caution">
    <text evidence="1">The sequence shown here is derived from an EMBL/GenBank/DDBJ whole genome shotgun (WGS) entry which is preliminary data.</text>
</comment>
<protein>
    <submittedName>
        <fullName evidence="1">Uncharacterized protein</fullName>
    </submittedName>
</protein>
<sequence>MADSDHEYSGQGSDDDVPTRNGTGRAGASRGRAIASRPKGRAQAKWEAAASSNWELHEGADGSIEGVLGGLEEAGKRKRLLKDTTPLQRGIIRHTLLILDLSIAMIEKDLRPTRHLLTTNYTVGFIREFFEQNPISQLGILGMRDGIAIRVSDMSGNPNDHINAVKALRGTDPKGSPSLQNALEMARAALYHTPSHGTREVVIVLGALLTSDPGDIHDTIKSCIKDRIRVSIIGLAAQMHICAEICRKTNAGDENSYNVAVDEVDYRELLMSITTPPVVRSTDTEAQRRNQAALLMMGFPSRIVEEKPTLCACHGNLTRGGYLCSRCKAKVCNLPATCPTCDLTLILSTHLARSYHHLFPLRNWVEVSWARARQKGSTQCYGCLAPFPHVPAAEERSEHNGTRAKRAEGASESSSHEVVHNCPGCQSSAHLPGAEEEANGVEQGESEAMAT</sequence>
<evidence type="ECO:0000313" key="2">
    <source>
        <dbReference type="Proteomes" id="UP001281147"/>
    </source>
</evidence>
<dbReference type="EMBL" id="JAUTXU010000091">
    <property type="protein sequence ID" value="KAK3709594.1"/>
    <property type="molecule type" value="Genomic_DNA"/>
</dbReference>
<accession>A0ACC3N5J3</accession>
<keyword evidence="2" id="KW-1185">Reference proteome</keyword>
<name>A0ACC3N5J3_9PEZI</name>
<dbReference type="Proteomes" id="UP001281147">
    <property type="component" value="Unassembled WGS sequence"/>
</dbReference>
<organism evidence="1 2">
    <name type="scientific">Vermiconidia calcicola</name>
    <dbReference type="NCBI Taxonomy" id="1690605"/>
    <lineage>
        <taxon>Eukaryota</taxon>
        <taxon>Fungi</taxon>
        <taxon>Dikarya</taxon>
        <taxon>Ascomycota</taxon>
        <taxon>Pezizomycotina</taxon>
        <taxon>Dothideomycetes</taxon>
        <taxon>Dothideomycetidae</taxon>
        <taxon>Mycosphaerellales</taxon>
        <taxon>Extremaceae</taxon>
        <taxon>Vermiconidia</taxon>
    </lineage>
</organism>
<evidence type="ECO:0000313" key="1">
    <source>
        <dbReference type="EMBL" id="KAK3709594.1"/>
    </source>
</evidence>